<dbReference type="EMBL" id="JADZGI010000003">
    <property type="protein sequence ID" value="MBH0114600.1"/>
    <property type="molecule type" value="Genomic_DNA"/>
</dbReference>
<dbReference type="GO" id="GO:0046872">
    <property type="term" value="F:metal ion binding"/>
    <property type="evidence" value="ECO:0007669"/>
    <property type="project" value="UniProtKB-UniRule"/>
</dbReference>
<dbReference type="PANTHER" id="PTHR30040">
    <property type="entry name" value="THIAMINE BIOSYNTHESIS LIPOPROTEIN APBE"/>
    <property type="match status" value="1"/>
</dbReference>
<evidence type="ECO:0000256" key="8">
    <source>
        <dbReference type="ARBA" id="ARBA00031306"/>
    </source>
</evidence>
<name>A0A931HEE2_9SPHN</name>
<feature type="binding site" evidence="11">
    <location>
        <position position="141"/>
    </location>
    <ligand>
        <name>Mg(2+)</name>
        <dbReference type="ChEBI" id="CHEBI:18420"/>
    </ligand>
</feature>
<sequence length="296" mass="31748">MGTNWRVKAALPDDLLPGALAARLVRRLEQLVARLSHWEADSALSRFNRARAGSWHGLDDDFAQVMACALDIAARSEGAFDPAIGVLVNLYGHGPRPAPHQPPGAEALADARAVSGWQRLDWDAQGQRLCQPGNCHLDLSGIAKGYGVDALAGELEAAGLRHFLVEIGGEFSARGMRPDGDPWWVELETPPQALAQGIAPLRLALCDSAVATSGDYVRGAHTLDPRSAAPVHHVLALSVIHESAMQADAWATALGVMPTPALRAHAEREELAVRCITREGSRLTEWISPALARMMD</sequence>
<organism evidence="12 13">
    <name type="scientific">Novosphingobium aureum</name>
    <dbReference type="NCBI Taxonomy" id="2792964"/>
    <lineage>
        <taxon>Bacteria</taxon>
        <taxon>Pseudomonadati</taxon>
        <taxon>Pseudomonadota</taxon>
        <taxon>Alphaproteobacteria</taxon>
        <taxon>Sphingomonadales</taxon>
        <taxon>Sphingomonadaceae</taxon>
        <taxon>Novosphingobium</taxon>
    </lineage>
</organism>
<comment type="cofactor">
    <cofactor evidence="11">
        <name>Mg(2+)</name>
        <dbReference type="ChEBI" id="CHEBI:18420"/>
    </cofactor>
    <cofactor evidence="11">
        <name>Mn(2+)</name>
        <dbReference type="ChEBI" id="CHEBI:29035"/>
    </cofactor>
    <text evidence="11">Magnesium. Can also use manganese.</text>
</comment>
<evidence type="ECO:0000256" key="10">
    <source>
        <dbReference type="PIRNR" id="PIRNR006268"/>
    </source>
</evidence>
<keyword evidence="5 10" id="KW-0479">Metal-binding</keyword>
<keyword evidence="13" id="KW-1185">Reference proteome</keyword>
<comment type="similarity">
    <text evidence="10">Belongs to the ApbE family.</text>
</comment>
<evidence type="ECO:0000256" key="7">
    <source>
        <dbReference type="ARBA" id="ARBA00022842"/>
    </source>
</evidence>
<evidence type="ECO:0000256" key="2">
    <source>
        <dbReference type="ARBA" id="ARBA00016337"/>
    </source>
</evidence>
<comment type="catalytic activity">
    <reaction evidence="9 10">
        <text>L-threonyl-[protein] + FAD = FMN-L-threonyl-[protein] + AMP + H(+)</text>
        <dbReference type="Rhea" id="RHEA:36847"/>
        <dbReference type="Rhea" id="RHEA-COMP:11060"/>
        <dbReference type="Rhea" id="RHEA-COMP:11061"/>
        <dbReference type="ChEBI" id="CHEBI:15378"/>
        <dbReference type="ChEBI" id="CHEBI:30013"/>
        <dbReference type="ChEBI" id="CHEBI:57692"/>
        <dbReference type="ChEBI" id="CHEBI:74257"/>
        <dbReference type="ChEBI" id="CHEBI:456215"/>
        <dbReference type="EC" id="2.7.1.180"/>
    </reaction>
</comment>
<evidence type="ECO:0000256" key="11">
    <source>
        <dbReference type="PIRSR" id="PIRSR006268-2"/>
    </source>
</evidence>
<dbReference type="SUPFAM" id="SSF143631">
    <property type="entry name" value="ApbE-like"/>
    <property type="match status" value="1"/>
</dbReference>
<reference evidence="12" key="1">
    <citation type="submission" date="2020-11" db="EMBL/GenBank/DDBJ databases">
        <title>Novosphingobium aureum sp. nov., a marine bacterium isolated from sediment of a salt flat.</title>
        <authorList>
            <person name="Yoo Y."/>
            <person name="Kim J.-J."/>
        </authorList>
    </citation>
    <scope>NUCLEOTIDE SEQUENCE</scope>
    <source>
        <strain evidence="12">YJ-S2-02</strain>
    </source>
</reference>
<dbReference type="PIRSF" id="PIRSF006268">
    <property type="entry name" value="ApbE"/>
    <property type="match status" value="1"/>
</dbReference>
<evidence type="ECO:0000256" key="6">
    <source>
        <dbReference type="ARBA" id="ARBA00022827"/>
    </source>
</evidence>
<keyword evidence="4 10" id="KW-0808">Transferase</keyword>
<gene>
    <name evidence="12" type="ORF">I5E68_16755</name>
</gene>
<keyword evidence="3 10" id="KW-0285">Flavoprotein</keyword>
<evidence type="ECO:0000256" key="5">
    <source>
        <dbReference type="ARBA" id="ARBA00022723"/>
    </source>
</evidence>
<comment type="caution">
    <text evidence="12">The sequence shown here is derived from an EMBL/GenBank/DDBJ whole genome shotgun (WGS) entry which is preliminary data.</text>
</comment>
<protein>
    <recommendedName>
        <fullName evidence="2 10">FAD:protein FMN transferase</fullName>
        <ecNumber evidence="1 10">2.7.1.180</ecNumber>
    </recommendedName>
    <alternativeName>
        <fullName evidence="8 10">Flavin transferase</fullName>
    </alternativeName>
</protein>
<evidence type="ECO:0000256" key="4">
    <source>
        <dbReference type="ARBA" id="ARBA00022679"/>
    </source>
</evidence>
<evidence type="ECO:0000313" key="13">
    <source>
        <dbReference type="Proteomes" id="UP000617634"/>
    </source>
</evidence>
<dbReference type="InterPro" id="IPR003374">
    <property type="entry name" value="ApbE-like_sf"/>
</dbReference>
<evidence type="ECO:0000256" key="9">
    <source>
        <dbReference type="ARBA" id="ARBA00048540"/>
    </source>
</evidence>
<dbReference type="PANTHER" id="PTHR30040:SF2">
    <property type="entry name" value="FAD:PROTEIN FMN TRANSFERASE"/>
    <property type="match status" value="1"/>
</dbReference>
<keyword evidence="6 10" id="KW-0274">FAD</keyword>
<evidence type="ECO:0000256" key="3">
    <source>
        <dbReference type="ARBA" id="ARBA00022630"/>
    </source>
</evidence>
<dbReference type="InterPro" id="IPR024932">
    <property type="entry name" value="ApbE"/>
</dbReference>
<proteinExistence type="inferred from homology"/>
<keyword evidence="7 10" id="KW-0460">Magnesium</keyword>
<dbReference type="GO" id="GO:0016740">
    <property type="term" value="F:transferase activity"/>
    <property type="evidence" value="ECO:0007669"/>
    <property type="project" value="UniProtKB-UniRule"/>
</dbReference>
<feature type="binding site" evidence="11">
    <location>
        <position position="248"/>
    </location>
    <ligand>
        <name>Mg(2+)</name>
        <dbReference type="ChEBI" id="CHEBI:18420"/>
    </ligand>
</feature>
<dbReference type="AlphaFoldDB" id="A0A931HEE2"/>
<dbReference type="Pfam" id="PF02424">
    <property type="entry name" value="ApbE"/>
    <property type="match status" value="1"/>
</dbReference>
<dbReference type="Proteomes" id="UP000617634">
    <property type="component" value="Unassembled WGS sequence"/>
</dbReference>
<dbReference type="Gene3D" id="3.10.520.10">
    <property type="entry name" value="ApbE-like domains"/>
    <property type="match status" value="1"/>
</dbReference>
<accession>A0A931HEE2</accession>
<feature type="binding site" evidence="11">
    <location>
        <position position="252"/>
    </location>
    <ligand>
        <name>Mg(2+)</name>
        <dbReference type="ChEBI" id="CHEBI:18420"/>
    </ligand>
</feature>
<dbReference type="EC" id="2.7.1.180" evidence="1 10"/>
<evidence type="ECO:0000313" key="12">
    <source>
        <dbReference type="EMBL" id="MBH0114600.1"/>
    </source>
</evidence>
<evidence type="ECO:0000256" key="1">
    <source>
        <dbReference type="ARBA" id="ARBA00011955"/>
    </source>
</evidence>